<feature type="compositionally biased region" description="Low complexity" evidence="1">
    <location>
        <begin position="911"/>
        <end position="929"/>
    </location>
</feature>
<keyword evidence="3" id="KW-1185">Reference proteome</keyword>
<dbReference type="OrthoDB" id="332603at2759"/>
<feature type="compositionally biased region" description="Basic and acidic residues" evidence="1">
    <location>
        <begin position="430"/>
        <end position="448"/>
    </location>
</feature>
<feature type="compositionally biased region" description="Low complexity" evidence="1">
    <location>
        <begin position="601"/>
        <end position="627"/>
    </location>
</feature>
<feature type="region of interest" description="Disordered" evidence="1">
    <location>
        <begin position="487"/>
        <end position="627"/>
    </location>
</feature>
<dbReference type="VEuPathDB" id="ToxoDB:CSUI_005930"/>
<feature type="compositionally biased region" description="Acidic residues" evidence="1">
    <location>
        <begin position="20"/>
        <end position="35"/>
    </location>
</feature>
<evidence type="ECO:0000256" key="1">
    <source>
        <dbReference type="SAM" id="MobiDB-lite"/>
    </source>
</evidence>
<feature type="compositionally biased region" description="Basic and acidic residues" evidence="1">
    <location>
        <begin position="815"/>
        <end position="825"/>
    </location>
</feature>
<reference evidence="2 3" key="1">
    <citation type="journal article" date="2017" name="Int. J. Parasitol.">
        <title>The genome of the protozoan parasite Cystoisospora suis and a reverse vaccinology approach to identify vaccine candidates.</title>
        <authorList>
            <person name="Palmieri N."/>
            <person name="Shrestha A."/>
            <person name="Ruttkowski B."/>
            <person name="Beck T."/>
            <person name="Vogl C."/>
            <person name="Tomley F."/>
            <person name="Blake D.P."/>
            <person name="Joachim A."/>
        </authorList>
    </citation>
    <scope>NUCLEOTIDE SEQUENCE [LARGE SCALE GENOMIC DNA]</scope>
    <source>
        <strain evidence="2 3">Wien I</strain>
    </source>
</reference>
<feature type="region of interest" description="Disordered" evidence="1">
    <location>
        <begin position="763"/>
        <end position="946"/>
    </location>
</feature>
<feature type="compositionally biased region" description="Low complexity" evidence="1">
    <location>
        <begin position="1247"/>
        <end position="1260"/>
    </location>
</feature>
<accession>A0A2C6KW84</accession>
<dbReference type="GeneID" id="94429307"/>
<feature type="region of interest" description="Disordered" evidence="1">
    <location>
        <begin position="1112"/>
        <end position="1157"/>
    </location>
</feature>
<feature type="compositionally biased region" description="Acidic residues" evidence="1">
    <location>
        <begin position="1517"/>
        <end position="1537"/>
    </location>
</feature>
<proteinExistence type="predicted"/>
<name>A0A2C6KW84_9APIC</name>
<feature type="compositionally biased region" description="Basic and acidic residues" evidence="1">
    <location>
        <begin position="1693"/>
        <end position="1704"/>
    </location>
</feature>
<evidence type="ECO:0000313" key="3">
    <source>
        <dbReference type="Proteomes" id="UP000221165"/>
    </source>
</evidence>
<evidence type="ECO:0000313" key="2">
    <source>
        <dbReference type="EMBL" id="PHJ20236.1"/>
    </source>
</evidence>
<feature type="compositionally biased region" description="Low complexity" evidence="1">
    <location>
        <begin position="1675"/>
        <end position="1689"/>
    </location>
</feature>
<keyword evidence="2" id="KW-0472">Membrane</keyword>
<feature type="region of interest" description="Disordered" evidence="1">
    <location>
        <begin position="1672"/>
        <end position="1704"/>
    </location>
</feature>
<feature type="compositionally biased region" description="Basic and acidic residues" evidence="1">
    <location>
        <begin position="1355"/>
        <end position="1406"/>
    </location>
</feature>
<feature type="region of interest" description="Disordered" evidence="1">
    <location>
        <begin position="1299"/>
        <end position="1537"/>
    </location>
</feature>
<dbReference type="Proteomes" id="UP000221165">
    <property type="component" value="Unassembled WGS sequence"/>
</dbReference>
<organism evidence="2 3">
    <name type="scientific">Cystoisospora suis</name>
    <dbReference type="NCBI Taxonomy" id="483139"/>
    <lineage>
        <taxon>Eukaryota</taxon>
        <taxon>Sar</taxon>
        <taxon>Alveolata</taxon>
        <taxon>Apicomplexa</taxon>
        <taxon>Conoidasida</taxon>
        <taxon>Coccidia</taxon>
        <taxon>Eucoccidiorida</taxon>
        <taxon>Eimeriorina</taxon>
        <taxon>Sarcocystidae</taxon>
        <taxon>Cystoisospora</taxon>
    </lineage>
</organism>
<feature type="compositionally biased region" description="Low complexity" evidence="1">
    <location>
        <begin position="313"/>
        <end position="330"/>
    </location>
</feature>
<feature type="compositionally biased region" description="Low complexity" evidence="1">
    <location>
        <begin position="164"/>
        <end position="175"/>
    </location>
</feature>
<gene>
    <name evidence="2" type="ORF">CSUI_005930</name>
</gene>
<dbReference type="EMBL" id="MIGC01002934">
    <property type="protein sequence ID" value="PHJ20236.1"/>
    <property type="molecule type" value="Genomic_DNA"/>
</dbReference>
<feature type="compositionally biased region" description="Basic and acidic residues" evidence="1">
    <location>
        <begin position="1299"/>
        <end position="1341"/>
    </location>
</feature>
<feature type="compositionally biased region" description="Basic and acidic residues" evidence="1">
    <location>
        <begin position="1112"/>
        <end position="1121"/>
    </location>
</feature>
<dbReference type="RefSeq" id="XP_067921926.1">
    <property type="nucleotide sequence ID" value="XM_068066096.1"/>
</dbReference>
<feature type="compositionally biased region" description="Basic and acidic residues" evidence="1">
    <location>
        <begin position="1144"/>
        <end position="1153"/>
    </location>
</feature>
<feature type="compositionally biased region" description="Basic and acidic residues" evidence="1">
    <location>
        <begin position="763"/>
        <end position="790"/>
    </location>
</feature>
<feature type="compositionally biased region" description="Low complexity" evidence="1">
    <location>
        <begin position="1426"/>
        <end position="1491"/>
    </location>
</feature>
<feature type="compositionally biased region" description="Low complexity" evidence="1">
    <location>
        <begin position="1498"/>
        <end position="1509"/>
    </location>
</feature>
<feature type="region of interest" description="Disordered" evidence="1">
    <location>
        <begin position="117"/>
        <end position="272"/>
    </location>
</feature>
<feature type="compositionally biased region" description="Basic and acidic residues" evidence="1">
    <location>
        <begin position="883"/>
        <end position="894"/>
    </location>
</feature>
<feature type="compositionally biased region" description="Basic and acidic residues" evidence="1">
    <location>
        <begin position="243"/>
        <end position="254"/>
    </location>
</feature>
<comment type="caution">
    <text evidence="2">The sequence shown here is derived from an EMBL/GenBank/DDBJ whole genome shotgun (WGS) entry which is preliminary data.</text>
</comment>
<feature type="compositionally biased region" description="Basic and acidic residues" evidence="1">
    <location>
        <begin position="346"/>
        <end position="373"/>
    </location>
</feature>
<feature type="compositionally biased region" description="Basic and acidic residues" evidence="1">
    <location>
        <begin position="518"/>
        <end position="566"/>
    </location>
</feature>
<feature type="compositionally biased region" description="Basic and acidic residues" evidence="1">
    <location>
        <begin position="147"/>
        <end position="157"/>
    </location>
</feature>
<feature type="region of interest" description="Disordered" evidence="1">
    <location>
        <begin position="311"/>
        <end position="385"/>
    </location>
</feature>
<feature type="compositionally biased region" description="Basic and acidic residues" evidence="1">
    <location>
        <begin position="1201"/>
        <end position="1245"/>
    </location>
</feature>
<feature type="compositionally biased region" description="Acidic residues" evidence="1">
    <location>
        <begin position="507"/>
        <end position="517"/>
    </location>
</feature>
<sequence length="1704" mass="195589">MEDRSVPSSCVEMVKKSEEEKGEEEGGGGEEEEDSSVFHSSFPSPMFGEVSSPLRERETRSEENSNRQEEEEELGGSQEGRKKLESCLSIDSNEHLCFLSPSSSSSSIPPSRCISERIEENFLHSGHEDNEEKEEGIHPPFSGTPDTVEKEARDLSHGKATYELSFSSSLSSSFSGVPRERDEEEEGPREKEERETDSTEEKKRKKEDTEKDKDDKKGRGDGGEFVEEKGKQRESRQEDDEKESVHEREARSSQEKQTLPSELQNEKREKEEGMKSLIEWLHGRLISSYTAIVRRNTPGHVLHLLSEKEIEESLPASLSSSSPLSSSPFSQGEEENSQKRKKKKWGREMIGEEHKGERSYEDKEKKKDEDAGNGRRLSSLGNPSFSFRSSEVLPGCSLFSSSSSASSVKIPHSYLTAHEDKVYVHSNNPVKREKEEKGETLQGGRKGEKASLLPLGHIAVEPRLTLKWLESLSSFHRQKIVEVLREMKEKEDRYYSLPMSIGGERETEGEEDEEGEREMEKRGADEEETKKRRREEEYAGEVKKDHEEMPRDMQKRERKESPEIRSLDSPPNEDDDEKENKSPMKKKKTTKKENSDGACILSISSSSSFSPNSSSPPLHPSCSSSFSPSSLTLLQSHPFFLLPPYLCPSSLISPCPRLSFSSSSFSSSDFHPYLSSFFSPFSPMPSPSSSLSFFDLSRKSQLQLSSRRKAKEEEKEEEKSRDIWAKIGMRPLFEVGELLMCTWQGRFQLAVVLERRIYFPQERRARKEKRQKETRSNTFKREGNTKKHTEDEEEGVSPSSLRDTKERRGKQRRRGRDEEEKKVEMSIHLNSSSFMDGEAPLVSPVALRGEERRVKRRKKSEGEEEGKEENEMYTTKRQKTPRLPREEEEREKKHASSSSPSLSDDDDSSIEDLTSSSSSESDRSSSSSNEEGEEEEKKKKKVSSSAEVRGYEAIYRVICLGYSKLATKKSFGEWIRERFLFSVENLDFLEKCYLHNESAIKRVKEAGLNAWQVQKEAICKREEKKKSSKKVLGACPSKKDDLHEFSSSLISKRAKEGERKGEEAVEDVCVSLKPKRTEDRKALAENLRRALQDDLKKIKIEEEELQRVTREEVKHGKREGGKISSSFSSNLKETKEEEEEEVDGKEKISKKTAEVNPETAECSIVRRLWRIPRRLFDCMQQTRALVLLRCFPPLPHELRATRKGREKEEEKEKEKERECEKNRKERCLKDIRGPHSSVKGEKEQDASSSSLSSSLGSSSFRRSKGLSERGVEEIGELTIIEIQERFEIAFLSFIKKKKREEEERNKRQEKKEEEEREKKRKEEEDSKQREKEKEEGRKKREEEEEEEERQEEEEAKEKRVEEEAKEKEEGEEDKSERTTEREKEEERDDKKVSLPSQTEKKKDDRTSLSFDMAQLRHLLQRRVEASSSSSSSPEMSSLSSELSSSSSTSCPSSLSSPPFFSSSSANSSSSRGPSSSTPHVSSSSPLCLSQSDTKEDSSFSCCSSSKSSSLVQKHGEEEEEEEQAKDEQEEEQEEEEFEREYSFFSSYFAKEEEEDLSSLDLEGLWSALVSVMSFHIKWIDHFFLTHACHTQEEAQNLYEHMQRLKVSRLSQILGIEQWIRCLHPGILGRHCSLKKLLSSLPSSLSQQYLLLTQFILHYLAHLTFYRSERKREKTSASSSSSSNENQSDNAMLKTEKPQSHQKDR</sequence>
<keyword evidence="2" id="KW-0812">Transmembrane</keyword>
<feature type="region of interest" description="Disordered" evidence="1">
    <location>
        <begin position="1201"/>
        <end position="1278"/>
    </location>
</feature>
<feature type="region of interest" description="Disordered" evidence="1">
    <location>
        <begin position="416"/>
        <end position="448"/>
    </location>
</feature>
<feature type="compositionally biased region" description="Basic and acidic residues" evidence="1">
    <location>
        <begin position="117"/>
        <end position="130"/>
    </location>
</feature>
<feature type="region of interest" description="Disordered" evidence="1">
    <location>
        <begin position="1"/>
        <end position="86"/>
    </location>
</feature>
<dbReference type="PANTHER" id="PTHR36812:SF9">
    <property type="entry name" value="MYB-LIKE PROTEIN X ISOFORM X1"/>
    <property type="match status" value="1"/>
</dbReference>
<feature type="compositionally biased region" description="Basic and acidic residues" evidence="1">
    <location>
        <begin position="54"/>
        <end position="68"/>
    </location>
</feature>
<feature type="compositionally biased region" description="Acidic residues" evidence="1">
    <location>
        <begin position="1342"/>
        <end position="1354"/>
    </location>
</feature>
<protein>
    <submittedName>
        <fullName evidence="2">Transmembrane protein</fullName>
    </submittedName>
</protein>
<dbReference type="PANTHER" id="PTHR36812">
    <property type="entry name" value="NEUROFILAMENT TRIPLET M PROTEIN-LIKE PROTEIN"/>
    <property type="match status" value="1"/>
</dbReference>
<feature type="compositionally biased region" description="Basic and acidic residues" evidence="1">
    <location>
        <begin position="188"/>
        <end position="236"/>
    </location>
</feature>